<dbReference type="Proteomes" id="UP000198393">
    <property type="component" value="Unassembled WGS sequence"/>
</dbReference>
<gene>
    <name evidence="1" type="ORF">SAMN05421640_3528</name>
</gene>
<evidence type="ECO:0008006" key="3">
    <source>
        <dbReference type="Google" id="ProtNLM"/>
    </source>
</evidence>
<evidence type="ECO:0000313" key="1">
    <source>
        <dbReference type="EMBL" id="SNT35929.1"/>
    </source>
</evidence>
<dbReference type="PROSITE" id="PS51257">
    <property type="entry name" value="PROKAR_LIPOPROTEIN"/>
    <property type="match status" value="1"/>
</dbReference>
<accession>A0A239M1Y4</accession>
<reference evidence="1 2" key="1">
    <citation type="submission" date="2017-06" db="EMBL/GenBank/DDBJ databases">
        <authorList>
            <person name="Kim H.J."/>
            <person name="Triplett B.A."/>
        </authorList>
    </citation>
    <scope>NUCLEOTIDE SEQUENCE [LARGE SCALE GENOMIC DNA]</scope>
    <source>
        <strain evidence="1 2">DSM 19307</strain>
    </source>
</reference>
<name>A0A239M1Y4_EKHLU</name>
<protein>
    <recommendedName>
        <fullName evidence="3">Lipoprotein</fullName>
    </recommendedName>
</protein>
<evidence type="ECO:0000313" key="2">
    <source>
        <dbReference type="Proteomes" id="UP000198393"/>
    </source>
</evidence>
<proteinExistence type="predicted"/>
<dbReference type="AlphaFoldDB" id="A0A239M1Y4"/>
<sequence>MKSVLLTFLIFLLGALMSCFQGWDKQDEECVQFDLIHRSFDYSELDTYMYDSVGMRNELSGDSARMIDFGLYLDISFHDVYIREVDNLGYCEEVKLLDSIVDVNIYVKSKSVPMDITDSFRNFGSGSRYLDDLVWNNEFLFYDHFLILDLVDYADIPDTAVFVSELVFSTGKLEIQETDSIYFY</sequence>
<organism evidence="1 2">
    <name type="scientific">Ekhidna lutea</name>
    <dbReference type="NCBI Taxonomy" id="447679"/>
    <lineage>
        <taxon>Bacteria</taxon>
        <taxon>Pseudomonadati</taxon>
        <taxon>Bacteroidota</taxon>
        <taxon>Cytophagia</taxon>
        <taxon>Cytophagales</taxon>
        <taxon>Reichenbachiellaceae</taxon>
        <taxon>Ekhidna</taxon>
    </lineage>
</organism>
<keyword evidence="2" id="KW-1185">Reference proteome</keyword>
<dbReference type="EMBL" id="FZPD01000006">
    <property type="protein sequence ID" value="SNT35929.1"/>
    <property type="molecule type" value="Genomic_DNA"/>
</dbReference>
<dbReference type="RefSeq" id="WP_089358197.1">
    <property type="nucleotide sequence ID" value="NZ_FZPD01000006.1"/>
</dbReference>